<evidence type="ECO:0000313" key="2">
    <source>
        <dbReference type="Proteomes" id="UP000515123"/>
    </source>
</evidence>
<keyword evidence="1" id="KW-0812">Transmembrane</keyword>
<dbReference type="AlphaFoldDB" id="A0A6P5EW71"/>
<dbReference type="PANTHER" id="PTHR33918:SF3">
    <property type="entry name" value="CYTOCHROME P450 FAMILY PROTEIN"/>
    <property type="match status" value="1"/>
</dbReference>
<dbReference type="RefSeq" id="XP_020085391.1">
    <property type="nucleotide sequence ID" value="XM_020229802.1"/>
</dbReference>
<feature type="transmembrane region" description="Helical" evidence="1">
    <location>
        <begin position="196"/>
        <end position="215"/>
    </location>
</feature>
<keyword evidence="2" id="KW-1185">Reference proteome</keyword>
<gene>
    <name evidence="3 4" type="primary">LOC109708172</name>
</gene>
<sequence length="324" mass="35874">MACLTCSQLNISNAILKTQLHQSGLPKAPRLLLYRSTSSRLSRVKFSPLLCMNNISWEASLPYSSTENGGSIIKGNRVVEPIDSEETPEIPIFHSEQDVVEVKSSSFLMQLPLKWPMWLLGPSILLATGVVPTLWLPLSSVFLGPNIAGVLSLIGLDCIFNMGAMLFLLMADACGRPKESSTSCAVGSQIPLRYKLWNMGASVLGFLVPLVLLFASCKSTLQPHLPFNSFMVLLGPYLLLLSIQMLTEMLTWHWRSPVWLVAPVVYEGYRVLQLMRGISLAGEISAPAWMVESLRGLVTWWILILGIQLMRVAWLAGLPYRSKS</sequence>
<dbReference type="RefSeq" id="XP_020085390.1">
    <property type="nucleotide sequence ID" value="XM_020229801.1"/>
</dbReference>
<keyword evidence="1" id="KW-1133">Transmembrane helix</keyword>
<evidence type="ECO:0000313" key="4">
    <source>
        <dbReference type="RefSeq" id="XP_020085391.1"/>
    </source>
</evidence>
<accession>A0A6P5EW71</accession>
<reference evidence="3 4" key="2">
    <citation type="submission" date="2025-04" db="UniProtKB">
        <authorList>
            <consortium name="RefSeq"/>
        </authorList>
    </citation>
    <scope>IDENTIFICATION</scope>
    <source>
        <tissue evidence="3 4">Leaf</tissue>
    </source>
</reference>
<feature type="transmembrane region" description="Helical" evidence="1">
    <location>
        <begin position="115"/>
        <end position="135"/>
    </location>
</feature>
<dbReference type="Proteomes" id="UP000515123">
    <property type="component" value="Linkage group 3"/>
</dbReference>
<organism evidence="3">
    <name type="scientific">Ananas comosus</name>
    <name type="common">Pineapple</name>
    <name type="synonym">Ananas ananas</name>
    <dbReference type="NCBI Taxonomy" id="4615"/>
    <lineage>
        <taxon>Eukaryota</taxon>
        <taxon>Viridiplantae</taxon>
        <taxon>Streptophyta</taxon>
        <taxon>Embryophyta</taxon>
        <taxon>Tracheophyta</taxon>
        <taxon>Spermatophyta</taxon>
        <taxon>Magnoliopsida</taxon>
        <taxon>Liliopsida</taxon>
        <taxon>Poales</taxon>
        <taxon>Bromeliaceae</taxon>
        <taxon>Bromelioideae</taxon>
        <taxon>Ananas</taxon>
    </lineage>
</organism>
<dbReference type="GeneID" id="109708172"/>
<dbReference type="OrthoDB" id="733635at2759"/>
<protein>
    <submittedName>
        <fullName evidence="3 4">Uncharacterized protein LOC109708172</fullName>
    </submittedName>
</protein>
<evidence type="ECO:0000313" key="3">
    <source>
        <dbReference type="RefSeq" id="XP_020085390.1"/>
    </source>
</evidence>
<feature type="transmembrane region" description="Helical" evidence="1">
    <location>
        <begin position="147"/>
        <end position="171"/>
    </location>
</feature>
<evidence type="ECO:0000256" key="1">
    <source>
        <dbReference type="SAM" id="Phobius"/>
    </source>
</evidence>
<reference evidence="2" key="1">
    <citation type="journal article" date="2015" name="Nat. Genet.">
        <title>The pineapple genome and the evolution of CAM photosynthesis.</title>
        <authorList>
            <person name="Ming R."/>
            <person name="VanBuren R."/>
            <person name="Wai C.M."/>
            <person name="Tang H."/>
            <person name="Schatz M.C."/>
            <person name="Bowers J.E."/>
            <person name="Lyons E."/>
            <person name="Wang M.L."/>
            <person name="Chen J."/>
            <person name="Biggers E."/>
            <person name="Zhang J."/>
            <person name="Huang L."/>
            <person name="Zhang L."/>
            <person name="Miao W."/>
            <person name="Zhang J."/>
            <person name="Ye Z."/>
            <person name="Miao C."/>
            <person name="Lin Z."/>
            <person name="Wang H."/>
            <person name="Zhou H."/>
            <person name="Yim W.C."/>
            <person name="Priest H.D."/>
            <person name="Zheng C."/>
            <person name="Woodhouse M."/>
            <person name="Edger P.P."/>
            <person name="Guyot R."/>
            <person name="Guo H.B."/>
            <person name="Guo H."/>
            <person name="Zheng G."/>
            <person name="Singh R."/>
            <person name="Sharma A."/>
            <person name="Min X."/>
            <person name="Zheng Y."/>
            <person name="Lee H."/>
            <person name="Gurtowski J."/>
            <person name="Sedlazeck F.J."/>
            <person name="Harkess A."/>
            <person name="McKain M.R."/>
            <person name="Liao Z."/>
            <person name="Fang J."/>
            <person name="Liu J."/>
            <person name="Zhang X."/>
            <person name="Zhang Q."/>
            <person name="Hu W."/>
            <person name="Qin Y."/>
            <person name="Wang K."/>
            <person name="Chen L.Y."/>
            <person name="Shirley N."/>
            <person name="Lin Y.R."/>
            <person name="Liu L.Y."/>
            <person name="Hernandez A.G."/>
            <person name="Wright C.L."/>
            <person name="Bulone V."/>
            <person name="Tuskan G.A."/>
            <person name="Heath K."/>
            <person name="Zee F."/>
            <person name="Moore P.H."/>
            <person name="Sunkar R."/>
            <person name="Leebens-Mack J.H."/>
            <person name="Mockler T."/>
            <person name="Bennetzen J.L."/>
            <person name="Freeling M."/>
            <person name="Sankoff D."/>
            <person name="Paterson A.H."/>
            <person name="Zhu X."/>
            <person name="Yang X."/>
            <person name="Smith J.A."/>
            <person name="Cushman J.C."/>
            <person name="Paull R.E."/>
            <person name="Yu Q."/>
        </authorList>
    </citation>
    <scope>NUCLEOTIDE SEQUENCE [LARGE SCALE GENOMIC DNA]</scope>
    <source>
        <strain evidence="2">cv. F153</strain>
    </source>
</reference>
<dbReference type="PANTHER" id="PTHR33918">
    <property type="entry name" value="OS01G0704200 PROTEIN"/>
    <property type="match status" value="1"/>
</dbReference>
<keyword evidence="1" id="KW-0472">Membrane</keyword>
<feature type="transmembrane region" description="Helical" evidence="1">
    <location>
        <begin position="298"/>
        <end position="318"/>
    </location>
</feature>
<proteinExistence type="predicted"/>
<name>A0A6P5EW71_ANACO</name>
<feature type="transmembrane region" description="Helical" evidence="1">
    <location>
        <begin position="227"/>
        <end position="246"/>
    </location>
</feature>